<dbReference type="RefSeq" id="WP_264505764.1">
    <property type="nucleotide sequence ID" value="NZ_JAPDFL010000001.1"/>
</dbReference>
<gene>
    <name evidence="8" type="ORF">OKW52_11130</name>
</gene>
<sequence>MPALPLLVARILLSVLFIVAGFGKIPNAEGMAAYMQSGGVPGFLIWPVIALEVLGGLAILVGFFTRPAALALGAFCVVSGAMFHFDPADQMQMTSFMKNLGLAGGFLLLWVTGPGAWSVDAMLGRKSATV</sequence>
<evidence type="ECO:0000256" key="6">
    <source>
        <dbReference type="ARBA" id="ARBA00023136"/>
    </source>
</evidence>
<keyword evidence="3" id="KW-1003">Cell membrane</keyword>
<dbReference type="PANTHER" id="PTHR33452:SF1">
    <property type="entry name" value="INNER MEMBRANE PROTEIN YPHA-RELATED"/>
    <property type="match status" value="1"/>
</dbReference>
<protein>
    <submittedName>
        <fullName evidence="8">DoxX family protein</fullName>
    </submittedName>
</protein>
<dbReference type="Proteomes" id="UP001208938">
    <property type="component" value="Unassembled WGS sequence"/>
</dbReference>
<accession>A0ABT3GZ25</accession>
<dbReference type="InterPro" id="IPR032808">
    <property type="entry name" value="DoxX"/>
</dbReference>
<feature type="transmembrane region" description="Helical" evidence="7">
    <location>
        <begin position="100"/>
        <end position="117"/>
    </location>
</feature>
<evidence type="ECO:0000256" key="1">
    <source>
        <dbReference type="ARBA" id="ARBA00004651"/>
    </source>
</evidence>
<evidence type="ECO:0000256" key="3">
    <source>
        <dbReference type="ARBA" id="ARBA00022475"/>
    </source>
</evidence>
<evidence type="ECO:0000256" key="2">
    <source>
        <dbReference type="ARBA" id="ARBA00006679"/>
    </source>
</evidence>
<evidence type="ECO:0000313" key="9">
    <source>
        <dbReference type="Proteomes" id="UP001208938"/>
    </source>
</evidence>
<feature type="transmembrane region" description="Helical" evidence="7">
    <location>
        <begin position="43"/>
        <end position="64"/>
    </location>
</feature>
<keyword evidence="4 7" id="KW-0812">Transmembrane</keyword>
<comment type="caution">
    <text evidence="8">The sequence shown here is derived from an EMBL/GenBank/DDBJ whole genome shotgun (WGS) entry which is preliminary data.</text>
</comment>
<dbReference type="Pfam" id="PF07681">
    <property type="entry name" value="DoxX"/>
    <property type="match status" value="1"/>
</dbReference>
<keyword evidence="6 7" id="KW-0472">Membrane</keyword>
<comment type="subcellular location">
    <subcellularLocation>
        <location evidence="1">Cell membrane</location>
        <topology evidence="1">Multi-pass membrane protein</topology>
    </subcellularLocation>
</comment>
<evidence type="ECO:0000256" key="4">
    <source>
        <dbReference type="ARBA" id="ARBA00022692"/>
    </source>
</evidence>
<name>A0ABT3GZ25_9RHOB</name>
<comment type="similarity">
    <text evidence="2">Belongs to the DoxX family.</text>
</comment>
<reference evidence="8 9" key="1">
    <citation type="submission" date="2022-10" db="EMBL/GenBank/DDBJ databases">
        <title>Pararhodobacter sp. nov., isolated from marine algae.</title>
        <authorList>
            <person name="Choi B.J."/>
            <person name="Kim J.M."/>
            <person name="Lee J.K."/>
            <person name="Choi D.G."/>
            <person name="Jeon C.O."/>
        </authorList>
    </citation>
    <scope>NUCLEOTIDE SEQUENCE [LARGE SCALE GENOMIC DNA]</scope>
    <source>
        <strain evidence="8 9">ZQ420</strain>
    </source>
</reference>
<dbReference type="EMBL" id="JAPDFL010000001">
    <property type="protein sequence ID" value="MCW1932791.1"/>
    <property type="molecule type" value="Genomic_DNA"/>
</dbReference>
<dbReference type="InterPro" id="IPR051907">
    <property type="entry name" value="DoxX-like_oxidoreductase"/>
</dbReference>
<keyword evidence="5 7" id="KW-1133">Transmembrane helix</keyword>
<keyword evidence="9" id="KW-1185">Reference proteome</keyword>
<proteinExistence type="inferred from homology"/>
<dbReference type="PANTHER" id="PTHR33452">
    <property type="entry name" value="OXIDOREDUCTASE CATD-RELATED"/>
    <property type="match status" value="1"/>
</dbReference>
<evidence type="ECO:0000256" key="7">
    <source>
        <dbReference type="SAM" id="Phobius"/>
    </source>
</evidence>
<feature type="transmembrane region" description="Helical" evidence="7">
    <location>
        <begin position="6"/>
        <end position="23"/>
    </location>
</feature>
<evidence type="ECO:0000256" key="5">
    <source>
        <dbReference type="ARBA" id="ARBA00022989"/>
    </source>
</evidence>
<organism evidence="8 9">
    <name type="scientific">Pararhodobacter zhoushanensis</name>
    <dbReference type="NCBI Taxonomy" id="2479545"/>
    <lineage>
        <taxon>Bacteria</taxon>
        <taxon>Pseudomonadati</taxon>
        <taxon>Pseudomonadota</taxon>
        <taxon>Alphaproteobacteria</taxon>
        <taxon>Rhodobacterales</taxon>
        <taxon>Paracoccaceae</taxon>
        <taxon>Pararhodobacter</taxon>
    </lineage>
</organism>
<feature type="transmembrane region" description="Helical" evidence="7">
    <location>
        <begin position="70"/>
        <end position="88"/>
    </location>
</feature>
<evidence type="ECO:0000313" key="8">
    <source>
        <dbReference type="EMBL" id="MCW1932791.1"/>
    </source>
</evidence>